<evidence type="ECO:0000256" key="2">
    <source>
        <dbReference type="ARBA" id="ARBA00024341"/>
    </source>
</evidence>
<dbReference type="STRING" id="3880.G7IW99"/>
<dbReference type="PANTHER" id="PTHR32295">
    <property type="entry name" value="IQ-DOMAIN 5-RELATED"/>
    <property type="match status" value="1"/>
</dbReference>
<evidence type="ECO:0000256" key="3">
    <source>
        <dbReference type="SAM" id="Coils"/>
    </source>
</evidence>
<evidence type="ECO:0000313" key="4">
    <source>
        <dbReference type="EMBL" id="AES69042.1"/>
    </source>
</evidence>
<sequence>MVLAHFKGVGSNYVGIYARCIRISLCTITTPVSNFLETMLFYGWMILPLETDASSSIPSLLQSASKMILEKVKKRRVTNFEVDWRDQSLLQSRSSWTELCEHFLARRTLRGLKALARLKALVKGQSVQRQAATTLQCMQTLSRLQSQVSARKIRMSEENQSFQRQLQQKRENELDKLQAAKNGKEKIQAKLLTRQIAAMRRENALAYASTHQEWTWTMQKTKWLEADKRVAPYIKVTERFRFC</sequence>
<accession>G7IW99</accession>
<dbReference type="AlphaFoldDB" id="G7IW99"/>
<organism evidence="4 6">
    <name type="scientific">Medicago truncatula</name>
    <name type="common">Barrel medic</name>
    <name type="synonym">Medicago tribuloides</name>
    <dbReference type="NCBI Taxonomy" id="3880"/>
    <lineage>
        <taxon>Eukaryota</taxon>
        <taxon>Viridiplantae</taxon>
        <taxon>Streptophyta</taxon>
        <taxon>Embryophyta</taxon>
        <taxon>Tracheophyta</taxon>
        <taxon>Spermatophyta</taxon>
        <taxon>Magnoliopsida</taxon>
        <taxon>eudicotyledons</taxon>
        <taxon>Gunneridae</taxon>
        <taxon>Pentapetalae</taxon>
        <taxon>rosids</taxon>
        <taxon>fabids</taxon>
        <taxon>Fabales</taxon>
        <taxon>Fabaceae</taxon>
        <taxon>Papilionoideae</taxon>
        <taxon>50 kb inversion clade</taxon>
        <taxon>NPAAA clade</taxon>
        <taxon>Hologalegina</taxon>
        <taxon>IRL clade</taxon>
        <taxon>Trifolieae</taxon>
        <taxon>Medicago</taxon>
    </lineage>
</organism>
<reference evidence="5" key="3">
    <citation type="submission" date="2015-04" db="UniProtKB">
        <authorList>
            <consortium name="EnsemblPlants"/>
        </authorList>
    </citation>
    <scope>IDENTIFICATION</scope>
    <source>
        <strain evidence="5">cv. Jemalong A17</strain>
    </source>
</reference>
<evidence type="ECO:0008006" key="7">
    <source>
        <dbReference type="Google" id="ProtNLM"/>
    </source>
</evidence>
<evidence type="ECO:0000313" key="5">
    <source>
        <dbReference type="EnsemblPlants" id="AES69042"/>
    </source>
</evidence>
<evidence type="ECO:0000256" key="1">
    <source>
        <dbReference type="ARBA" id="ARBA00022860"/>
    </source>
</evidence>
<gene>
    <name evidence="4" type="ordered locus">MTR_3g020990</name>
</gene>
<proteinExistence type="inferred from homology"/>
<dbReference type="PANTHER" id="PTHR32295:SF149">
    <property type="entry name" value="IQ CALMODULIN-BINDING MOTIF PROTEIN"/>
    <property type="match status" value="1"/>
</dbReference>
<evidence type="ECO:0000313" key="6">
    <source>
        <dbReference type="Proteomes" id="UP000002051"/>
    </source>
</evidence>
<name>G7IW99_MEDTR</name>
<keyword evidence="3" id="KW-0175">Coiled coil</keyword>
<comment type="similarity">
    <text evidence="2">Belongs to the IQD family.</text>
</comment>
<dbReference type="EnsemblPlants" id="AES69042">
    <property type="protein sequence ID" value="AES69042"/>
    <property type="gene ID" value="MTR_3g020990"/>
</dbReference>
<dbReference type="EMBL" id="CM001219">
    <property type="protein sequence ID" value="AES69042.1"/>
    <property type="molecule type" value="Genomic_DNA"/>
</dbReference>
<reference evidence="4 6" key="2">
    <citation type="journal article" date="2014" name="BMC Genomics">
        <title>An improved genome release (version Mt4.0) for the model legume Medicago truncatula.</title>
        <authorList>
            <person name="Tang H."/>
            <person name="Krishnakumar V."/>
            <person name="Bidwell S."/>
            <person name="Rosen B."/>
            <person name="Chan A."/>
            <person name="Zhou S."/>
            <person name="Gentzbittel L."/>
            <person name="Childs K.L."/>
            <person name="Yandell M."/>
            <person name="Gundlach H."/>
            <person name="Mayer K.F."/>
            <person name="Schwartz D.C."/>
            <person name="Town C.D."/>
        </authorList>
    </citation>
    <scope>GENOME REANNOTATION</scope>
    <source>
        <strain evidence="5 6">cv. Jemalong A17</strain>
    </source>
</reference>
<dbReference type="HOGENOM" id="CLU_1144043_0_0_1"/>
<dbReference type="eggNOG" id="ENOG502QUAG">
    <property type="taxonomic scope" value="Eukaryota"/>
</dbReference>
<feature type="coiled-coil region" evidence="3">
    <location>
        <begin position="152"/>
        <end position="190"/>
    </location>
</feature>
<dbReference type="GO" id="GO:0005516">
    <property type="term" value="F:calmodulin binding"/>
    <property type="evidence" value="ECO:0007669"/>
    <property type="project" value="UniProtKB-KW"/>
</dbReference>
<dbReference type="Proteomes" id="UP000002051">
    <property type="component" value="Chromosome 3"/>
</dbReference>
<protein>
    <recommendedName>
        <fullName evidence="7">Protein IQ-DOMAIN 1-like</fullName>
    </recommendedName>
</protein>
<dbReference type="PaxDb" id="3880-AES69042"/>
<keyword evidence="6" id="KW-1185">Reference proteome</keyword>
<reference evidence="4 6" key="1">
    <citation type="journal article" date="2011" name="Nature">
        <title>The Medicago genome provides insight into the evolution of rhizobial symbioses.</title>
        <authorList>
            <person name="Young N.D."/>
            <person name="Debelle F."/>
            <person name="Oldroyd G.E."/>
            <person name="Geurts R."/>
            <person name="Cannon S.B."/>
            <person name="Udvardi M.K."/>
            <person name="Benedito V.A."/>
            <person name="Mayer K.F."/>
            <person name="Gouzy J."/>
            <person name="Schoof H."/>
            <person name="Van de Peer Y."/>
            <person name="Proost S."/>
            <person name="Cook D.R."/>
            <person name="Meyers B.C."/>
            <person name="Spannagl M."/>
            <person name="Cheung F."/>
            <person name="De Mita S."/>
            <person name="Krishnakumar V."/>
            <person name="Gundlach H."/>
            <person name="Zhou S."/>
            <person name="Mudge J."/>
            <person name="Bharti A.K."/>
            <person name="Murray J.D."/>
            <person name="Naoumkina M.A."/>
            <person name="Rosen B."/>
            <person name="Silverstein K.A."/>
            <person name="Tang H."/>
            <person name="Rombauts S."/>
            <person name="Zhao P.X."/>
            <person name="Zhou P."/>
            <person name="Barbe V."/>
            <person name="Bardou P."/>
            <person name="Bechner M."/>
            <person name="Bellec A."/>
            <person name="Berger A."/>
            <person name="Berges H."/>
            <person name="Bidwell S."/>
            <person name="Bisseling T."/>
            <person name="Choisne N."/>
            <person name="Couloux A."/>
            <person name="Denny R."/>
            <person name="Deshpande S."/>
            <person name="Dai X."/>
            <person name="Doyle J.J."/>
            <person name="Dudez A.M."/>
            <person name="Farmer A.D."/>
            <person name="Fouteau S."/>
            <person name="Franken C."/>
            <person name="Gibelin C."/>
            <person name="Gish J."/>
            <person name="Goldstein S."/>
            <person name="Gonzalez A.J."/>
            <person name="Green P.J."/>
            <person name="Hallab A."/>
            <person name="Hartog M."/>
            <person name="Hua A."/>
            <person name="Humphray S.J."/>
            <person name="Jeong D.H."/>
            <person name="Jing Y."/>
            <person name="Jocker A."/>
            <person name="Kenton S.M."/>
            <person name="Kim D.J."/>
            <person name="Klee K."/>
            <person name="Lai H."/>
            <person name="Lang C."/>
            <person name="Lin S."/>
            <person name="Macmil S.L."/>
            <person name="Magdelenat G."/>
            <person name="Matthews L."/>
            <person name="McCorrison J."/>
            <person name="Monaghan E.L."/>
            <person name="Mun J.H."/>
            <person name="Najar F.Z."/>
            <person name="Nicholson C."/>
            <person name="Noirot C."/>
            <person name="O'Bleness M."/>
            <person name="Paule C.R."/>
            <person name="Poulain J."/>
            <person name="Prion F."/>
            <person name="Qin B."/>
            <person name="Qu C."/>
            <person name="Retzel E.F."/>
            <person name="Riddle C."/>
            <person name="Sallet E."/>
            <person name="Samain S."/>
            <person name="Samson N."/>
            <person name="Sanders I."/>
            <person name="Saurat O."/>
            <person name="Scarpelli C."/>
            <person name="Schiex T."/>
            <person name="Segurens B."/>
            <person name="Severin A.J."/>
            <person name="Sherrier D.J."/>
            <person name="Shi R."/>
            <person name="Sims S."/>
            <person name="Singer S.R."/>
            <person name="Sinharoy S."/>
            <person name="Sterck L."/>
            <person name="Viollet A."/>
            <person name="Wang B.B."/>
            <person name="Wang K."/>
            <person name="Wang M."/>
            <person name="Wang X."/>
            <person name="Warfsmann J."/>
            <person name="Weissenbach J."/>
            <person name="White D.D."/>
            <person name="White J.D."/>
            <person name="Wiley G.B."/>
            <person name="Wincker P."/>
            <person name="Xing Y."/>
            <person name="Yang L."/>
            <person name="Yao Z."/>
            <person name="Ying F."/>
            <person name="Zhai J."/>
            <person name="Zhou L."/>
            <person name="Zuber A."/>
            <person name="Denarie J."/>
            <person name="Dixon R.A."/>
            <person name="May G.D."/>
            <person name="Schwartz D.C."/>
            <person name="Rogers J."/>
            <person name="Quetier F."/>
            <person name="Town C.D."/>
            <person name="Roe B.A."/>
        </authorList>
    </citation>
    <scope>NUCLEOTIDE SEQUENCE [LARGE SCALE GENOMIC DNA]</scope>
    <source>
        <strain evidence="4">A17</strain>
        <strain evidence="5 6">cv. Jemalong A17</strain>
    </source>
</reference>
<keyword evidence="1" id="KW-0112">Calmodulin-binding</keyword>